<reference evidence="2 3" key="1">
    <citation type="submission" date="2019-08" db="EMBL/GenBank/DDBJ databases">
        <title>Archangium and Cystobacter genomes.</title>
        <authorList>
            <person name="Chen I.-C.K."/>
            <person name="Wielgoss S."/>
        </authorList>
    </citation>
    <scope>NUCLEOTIDE SEQUENCE [LARGE SCALE GENOMIC DNA]</scope>
    <source>
        <strain evidence="2 3">Cbm 6</strain>
    </source>
</reference>
<dbReference type="Proteomes" id="UP001611383">
    <property type="component" value="Chromosome"/>
</dbReference>
<organism evidence="2 3">
    <name type="scientific">Archangium minus</name>
    <dbReference type="NCBI Taxonomy" id="83450"/>
    <lineage>
        <taxon>Bacteria</taxon>
        <taxon>Pseudomonadati</taxon>
        <taxon>Myxococcota</taxon>
        <taxon>Myxococcia</taxon>
        <taxon>Myxococcales</taxon>
        <taxon>Cystobacterineae</taxon>
        <taxon>Archangiaceae</taxon>
        <taxon>Archangium</taxon>
    </lineage>
</organism>
<proteinExistence type="predicted"/>
<dbReference type="EMBL" id="CP043494">
    <property type="protein sequence ID" value="WNG45417.1"/>
    <property type="molecule type" value="Genomic_DNA"/>
</dbReference>
<keyword evidence="1" id="KW-0812">Transmembrane</keyword>
<feature type="transmembrane region" description="Helical" evidence="1">
    <location>
        <begin position="12"/>
        <end position="32"/>
    </location>
</feature>
<name>A0ABY9WRJ0_9BACT</name>
<evidence type="ECO:0000313" key="2">
    <source>
        <dbReference type="EMBL" id="WNG45417.1"/>
    </source>
</evidence>
<keyword evidence="1" id="KW-0472">Membrane</keyword>
<gene>
    <name evidence="2" type="ORF">F0U60_15890</name>
</gene>
<feature type="transmembrane region" description="Helical" evidence="1">
    <location>
        <begin position="86"/>
        <end position="107"/>
    </location>
</feature>
<dbReference type="InterPro" id="IPR013901">
    <property type="entry name" value="Anthrone_oxy"/>
</dbReference>
<feature type="transmembrane region" description="Helical" evidence="1">
    <location>
        <begin position="52"/>
        <end position="79"/>
    </location>
</feature>
<dbReference type="RefSeq" id="WP_395820191.1">
    <property type="nucleotide sequence ID" value="NZ_CP043494.1"/>
</dbReference>
<dbReference type="Pfam" id="PF08592">
    <property type="entry name" value="Anthrone_oxy"/>
    <property type="match status" value="1"/>
</dbReference>
<protein>
    <submittedName>
        <fullName evidence="2">DUF1772 domain-containing protein</fullName>
    </submittedName>
</protein>
<sequence length="164" mass="17123">MLQDKLSALTLLSALGAGLVAGIFFAFSAFVMKALARLPPAQGMLAMQSINITVLTPAFLGVFFGTAVAAVVAVGVALFSRERPGAFYLLLGSALYVFGVIGVTGAFNVPRNNALAAVEPTHAEAASLWARYVSEWTVWNHVRTAAALGAAVSFILALRASTQH</sequence>
<feature type="transmembrane region" description="Helical" evidence="1">
    <location>
        <begin position="138"/>
        <end position="158"/>
    </location>
</feature>
<evidence type="ECO:0000256" key="1">
    <source>
        <dbReference type="SAM" id="Phobius"/>
    </source>
</evidence>
<evidence type="ECO:0000313" key="3">
    <source>
        <dbReference type="Proteomes" id="UP001611383"/>
    </source>
</evidence>
<keyword evidence="3" id="KW-1185">Reference proteome</keyword>
<keyword evidence="1" id="KW-1133">Transmembrane helix</keyword>
<accession>A0ABY9WRJ0</accession>